<evidence type="ECO:0000313" key="2">
    <source>
        <dbReference type="EMBL" id="RMB60910.1"/>
    </source>
</evidence>
<evidence type="ECO:0000313" key="3">
    <source>
        <dbReference type="Proteomes" id="UP000281985"/>
    </source>
</evidence>
<feature type="signal peptide" evidence="1">
    <location>
        <begin position="1"/>
        <end position="20"/>
    </location>
</feature>
<comment type="caution">
    <text evidence="2">The sequence shown here is derived from an EMBL/GenBank/DDBJ whole genome shotgun (WGS) entry which is preliminary data.</text>
</comment>
<sequence length="112" mass="13472">MKTNFFVIAGMLFFSAFAKAQTHYDYRQDSLQFKMYTRLYIGEKLEVDSLTVKKIFCDFCSEKQMDVLQQEAMRQSMLERYNPKYRKPGEHRLALVVRFSKKDFKNLNEQNE</sequence>
<protein>
    <recommendedName>
        <fullName evidence="4">TonB C-terminal domain-containing protein</fullName>
    </recommendedName>
</protein>
<gene>
    <name evidence="2" type="ORF">EAX61_05345</name>
</gene>
<dbReference type="Proteomes" id="UP000281985">
    <property type="component" value="Unassembled WGS sequence"/>
</dbReference>
<proteinExistence type="predicted"/>
<evidence type="ECO:0000256" key="1">
    <source>
        <dbReference type="SAM" id="SignalP"/>
    </source>
</evidence>
<organism evidence="2 3">
    <name type="scientific">Dokdonia sinensis</name>
    <dbReference type="NCBI Taxonomy" id="2479847"/>
    <lineage>
        <taxon>Bacteria</taxon>
        <taxon>Pseudomonadati</taxon>
        <taxon>Bacteroidota</taxon>
        <taxon>Flavobacteriia</taxon>
        <taxon>Flavobacteriales</taxon>
        <taxon>Flavobacteriaceae</taxon>
        <taxon>Dokdonia</taxon>
    </lineage>
</organism>
<dbReference type="EMBL" id="REFV01000004">
    <property type="protein sequence ID" value="RMB60910.1"/>
    <property type="molecule type" value="Genomic_DNA"/>
</dbReference>
<dbReference type="AlphaFoldDB" id="A0A3M0G792"/>
<name>A0A3M0G792_9FLAO</name>
<keyword evidence="1" id="KW-0732">Signal</keyword>
<reference evidence="2 3" key="1">
    <citation type="submission" date="2018-10" db="EMBL/GenBank/DDBJ databases">
        <title>Dokdonia luteus sp. nov., isolated from sea water.</title>
        <authorList>
            <person name="Zhou L.Y."/>
            <person name="Du Z.J."/>
        </authorList>
    </citation>
    <scope>NUCLEOTIDE SEQUENCE [LARGE SCALE GENOMIC DNA]</scope>
    <source>
        <strain evidence="2 3">SH27</strain>
    </source>
</reference>
<accession>A0A3M0G792</accession>
<evidence type="ECO:0008006" key="4">
    <source>
        <dbReference type="Google" id="ProtNLM"/>
    </source>
</evidence>
<keyword evidence="3" id="KW-1185">Reference proteome</keyword>
<dbReference type="RefSeq" id="WP_121916645.1">
    <property type="nucleotide sequence ID" value="NZ_REFV01000004.1"/>
</dbReference>
<feature type="chain" id="PRO_5017992256" description="TonB C-terminal domain-containing protein" evidence="1">
    <location>
        <begin position="21"/>
        <end position="112"/>
    </location>
</feature>
<dbReference type="OrthoDB" id="1445655at2"/>